<organism evidence="1">
    <name type="scientific">Gallibacterium anatis</name>
    <dbReference type="NCBI Taxonomy" id="750"/>
    <lineage>
        <taxon>Bacteria</taxon>
        <taxon>Pseudomonadati</taxon>
        <taxon>Pseudomonadota</taxon>
        <taxon>Gammaproteobacteria</taxon>
        <taxon>Pasteurellales</taxon>
        <taxon>Pasteurellaceae</taxon>
        <taxon>Gallibacterium</taxon>
    </lineage>
</organism>
<name>A0A930UTP9_9PAST</name>
<sequence length="46" mass="4749">MSRALGAGTFEASPATTAREVLDAAISLSQRTGENASSNSARTWHA</sequence>
<protein>
    <submittedName>
        <fullName evidence="1">Uncharacterized protein</fullName>
    </submittedName>
</protein>
<gene>
    <name evidence="1" type="ORF">INT80_05670</name>
</gene>
<comment type="caution">
    <text evidence="1">The sequence shown here is derived from an EMBL/GenBank/DDBJ whole genome shotgun (WGS) entry which is preliminary data.</text>
</comment>
<accession>A0A930UTP9</accession>
<dbReference type="AlphaFoldDB" id="A0A930UTP9"/>
<proteinExistence type="predicted"/>
<evidence type="ECO:0000313" key="1">
    <source>
        <dbReference type="EMBL" id="MBF4102521.1"/>
    </source>
</evidence>
<reference evidence="1" key="1">
    <citation type="submission" date="2020-11" db="EMBL/GenBank/DDBJ databases">
        <title>Gallibacterium anatis 1637, full genome, WGS.</title>
        <authorList>
            <person name="Laishevtcev A.I."/>
            <person name="Yakimova E.A."/>
            <person name="Petkovich D."/>
            <person name="Stepanova T.V."/>
            <person name="Kalendr R.S."/>
            <person name="Rubalsky E.O."/>
            <person name="Zulkarneev E.R."/>
            <person name="Aleshkin A.V."/>
        </authorList>
    </citation>
    <scope>NUCLEOTIDE SEQUENCE</scope>
    <source>
        <strain evidence="1">1637</strain>
    </source>
</reference>
<dbReference type="EMBL" id="JADION010000012">
    <property type="protein sequence ID" value="MBF4102521.1"/>
    <property type="molecule type" value="Genomic_DNA"/>
</dbReference>